<evidence type="ECO:0000256" key="2">
    <source>
        <dbReference type="RuleBase" id="RU004439"/>
    </source>
</evidence>
<dbReference type="PANTHER" id="PTHR16675">
    <property type="entry name" value="MHC CLASS I-RELATED"/>
    <property type="match status" value="1"/>
</dbReference>
<dbReference type="InterPro" id="IPR003006">
    <property type="entry name" value="Ig/MHC_CS"/>
</dbReference>
<keyword evidence="3" id="KW-0812">Transmembrane</keyword>
<dbReference type="Gene3D" id="3.30.500.10">
    <property type="entry name" value="MHC class I-like antigen recognition-like"/>
    <property type="match status" value="1"/>
</dbReference>
<dbReference type="PROSITE" id="PS50835">
    <property type="entry name" value="IG_LIKE"/>
    <property type="match status" value="1"/>
</dbReference>
<keyword evidence="3" id="KW-0472">Membrane</keyword>
<dbReference type="Proteomes" id="UP001162483">
    <property type="component" value="Unassembled WGS sequence"/>
</dbReference>
<evidence type="ECO:0000256" key="3">
    <source>
        <dbReference type="SAM" id="Phobius"/>
    </source>
</evidence>
<dbReference type="PRINTS" id="PR01638">
    <property type="entry name" value="MHCCLASSI"/>
</dbReference>
<dbReference type="InterPro" id="IPR007110">
    <property type="entry name" value="Ig-like_dom"/>
</dbReference>
<dbReference type="InterPro" id="IPR011162">
    <property type="entry name" value="MHC_I/II-like_Ag-recog"/>
</dbReference>
<dbReference type="InterPro" id="IPR001039">
    <property type="entry name" value="MHC_I_a_a1/a2"/>
</dbReference>
<evidence type="ECO:0000256" key="1">
    <source>
        <dbReference type="ARBA" id="ARBA00023180"/>
    </source>
</evidence>
<dbReference type="SUPFAM" id="SSF48726">
    <property type="entry name" value="Immunoglobulin"/>
    <property type="match status" value="1"/>
</dbReference>
<dbReference type="Gene3D" id="2.60.40.10">
    <property type="entry name" value="Immunoglobulins"/>
    <property type="match status" value="1"/>
</dbReference>
<dbReference type="PROSITE" id="PS00290">
    <property type="entry name" value="IG_MHC"/>
    <property type="match status" value="1"/>
</dbReference>
<dbReference type="SUPFAM" id="SSF54452">
    <property type="entry name" value="MHC antigen-recognition domain"/>
    <property type="match status" value="1"/>
</dbReference>
<comment type="caution">
    <text evidence="5">The sequence shown here is derived from an EMBL/GenBank/DDBJ whole genome shotgun (WGS) entry which is preliminary data.</text>
</comment>
<proteinExistence type="inferred from homology"/>
<dbReference type="Pfam" id="PF07654">
    <property type="entry name" value="C1-set"/>
    <property type="match status" value="1"/>
</dbReference>
<comment type="similarity">
    <text evidence="2">Belongs to the MHC class I family.</text>
</comment>
<dbReference type="InterPro" id="IPR013783">
    <property type="entry name" value="Ig-like_fold"/>
</dbReference>
<sequence>MDGWKTPGIYRSGRTSPNWLKNLKINTGVVFKRIERMINLSNDLHTYQIKFECVLFDDGSIGGHTVFGYNGRDFIFFDKYQLLYIPATETAQILTQEWNKDQSKACAEKNFAEQHCVEWIKRYSKQVREEIKIKAHLEVKVWGRRQSDDVTRLHCLVYGFHPRPVDVKWMRNGVDHVPSDEMTPILPHPDGTYQTRVSVEVPTKEGDTYSCHVDHSSLEETLTVKVDLEDQKLNLLSRTHVWLFAASLFTCVLGIGFGFSQTHWRASKSNLLKPFLCSCVTIK</sequence>
<dbReference type="InterPro" id="IPR050208">
    <property type="entry name" value="MHC_class-I_related"/>
</dbReference>
<dbReference type="InterPro" id="IPR003597">
    <property type="entry name" value="Ig_C1-set"/>
</dbReference>
<gene>
    <name evidence="5" type="ORF">SPARVUS_LOCUS4245255</name>
</gene>
<dbReference type="Pfam" id="PF00129">
    <property type="entry name" value="MHC_I"/>
    <property type="match status" value="1"/>
</dbReference>
<keyword evidence="1" id="KW-0325">Glycoprotein</keyword>
<dbReference type="InterPro" id="IPR037055">
    <property type="entry name" value="MHC_I-like_Ag-recog_sf"/>
</dbReference>
<dbReference type="InterPro" id="IPR011161">
    <property type="entry name" value="MHC_I-like_Ag-recog"/>
</dbReference>
<evidence type="ECO:0000313" key="6">
    <source>
        <dbReference type="Proteomes" id="UP001162483"/>
    </source>
</evidence>
<evidence type="ECO:0000259" key="4">
    <source>
        <dbReference type="PROSITE" id="PS50835"/>
    </source>
</evidence>
<accession>A0ABN9C4L1</accession>
<feature type="domain" description="Ig-like" evidence="4">
    <location>
        <begin position="146"/>
        <end position="223"/>
    </location>
</feature>
<feature type="transmembrane region" description="Helical" evidence="3">
    <location>
        <begin position="241"/>
        <end position="259"/>
    </location>
</feature>
<reference evidence="5" key="1">
    <citation type="submission" date="2023-05" db="EMBL/GenBank/DDBJ databases">
        <authorList>
            <person name="Stuckert A."/>
        </authorList>
    </citation>
    <scope>NUCLEOTIDE SEQUENCE</scope>
</reference>
<organism evidence="5 6">
    <name type="scientific">Staurois parvus</name>
    <dbReference type="NCBI Taxonomy" id="386267"/>
    <lineage>
        <taxon>Eukaryota</taxon>
        <taxon>Metazoa</taxon>
        <taxon>Chordata</taxon>
        <taxon>Craniata</taxon>
        <taxon>Vertebrata</taxon>
        <taxon>Euteleostomi</taxon>
        <taxon>Amphibia</taxon>
        <taxon>Batrachia</taxon>
        <taxon>Anura</taxon>
        <taxon>Neobatrachia</taxon>
        <taxon>Ranoidea</taxon>
        <taxon>Ranidae</taxon>
        <taxon>Staurois</taxon>
    </lineage>
</organism>
<dbReference type="PANTHER" id="PTHR16675:SF235">
    <property type="entry name" value="SHKT DOMAIN-CONTAINING PROTEIN"/>
    <property type="match status" value="1"/>
</dbReference>
<dbReference type="InterPro" id="IPR036179">
    <property type="entry name" value="Ig-like_dom_sf"/>
</dbReference>
<dbReference type="SMART" id="SM00407">
    <property type="entry name" value="IGc1"/>
    <property type="match status" value="1"/>
</dbReference>
<dbReference type="EMBL" id="CATNWA010007708">
    <property type="protein sequence ID" value="CAI9554572.1"/>
    <property type="molecule type" value="Genomic_DNA"/>
</dbReference>
<keyword evidence="6" id="KW-1185">Reference proteome</keyword>
<protein>
    <recommendedName>
        <fullName evidence="4">Ig-like domain-containing protein</fullName>
    </recommendedName>
</protein>
<keyword evidence="3" id="KW-1133">Transmembrane helix</keyword>
<name>A0ABN9C4L1_9NEOB</name>
<evidence type="ECO:0000313" key="5">
    <source>
        <dbReference type="EMBL" id="CAI9554572.1"/>
    </source>
</evidence>